<reference evidence="3" key="1">
    <citation type="submission" date="2016-07" db="EMBL/GenBank/DDBJ databases">
        <title>Frankia sp. NRRL B-16219 Genome sequencing.</title>
        <authorList>
            <person name="Ghodhbane-Gtari F."/>
            <person name="Swanson E."/>
            <person name="Gueddou A."/>
            <person name="Louati M."/>
            <person name="Nouioui I."/>
            <person name="Hezbri K."/>
            <person name="Abebe-Akele F."/>
            <person name="Simpson S."/>
            <person name="Morris K."/>
            <person name="Thomas K."/>
            <person name="Gtari M."/>
            <person name="Tisa L.S."/>
        </authorList>
    </citation>
    <scope>NUCLEOTIDE SEQUENCE [LARGE SCALE GENOMIC DNA]</scope>
    <source>
        <strain evidence="3">NRRL B-16219</strain>
    </source>
</reference>
<sequence>MPEGADTLTGQNAGQDIVGNRITSQCQDAGTRRQSGVRAAVKRGPQLHRHGHRRVGPQADAPLLLGDAEAGHTELREGAPPLAPVSRRHRRGSW</sequence>
<evidence type="ECO:0000313" key="3">
    <source>
        <dbReference type="Proteomes" id="UP000179769"/>
    </source>
</evidence>
<accession>A0A1S1PV31</accession>
<feature type="region of interest" description="Disordered" evidence="1">
    <location>
        <begin position="26"/>
        <end position="94"/>
    </location>
</feature>
<dbReference type="EMBL" id="MAXA01000234">
    <property type="protein sequence ID" value="OHV24662.1"/>
    <property type="molecule type" value="Genomic_DNA"/>
</dbReference>
<proteinExistence type="predicted"/>
<organism evidence="2 3">
    <name type="scientific">Parafrankia soli</name>
    <dbReference type="NCBI Taxonomy" id="2599596"/>
    <lineage>
        <taxon>Bacteria</taxon>
        <taxon>Bacillati</taxon>
        <taxon>Actinomycetota</taxon>
        <taxon>Actinomycetes</taxon>
        <taxon>Frankiales</taxon>
        <taxon>Frankiaceae</taxon>
        <taxon>Parafrankia</taxon>
    </lineage>
</organism>
<gene>
    <name evidence="2" type="ORF">BBK14_23055</name>
</gene>
<feature type="compositionally biased region" description="Basic residues" evidence="1">
    <location>
        <begin position="45"/>
        <end position="55"/>
    </location>
</feature>
<keyword evidence="3" id="KW-1185">Reference proteome</keyword>
<protein>
    <submittedName>
        <fullName evidence="2">Uncharacterized protein</fullName>
    </submittedName>
</protein>
<name>A0A1S1PV31_9ACTN</name>
<dbReference type="AlphaFoldDB" id="A0A1S1PV31"/>
<evidence type="ECO:0000313" key="2">
    <source>
        <dbReference type="EMBL" id="OHV24662.1"/>
    </source>
</evidence>
<comment type="caution">
    <text evidence="2">The sequence shown here is derived from an EMBL/GenBank/DDBJ whole genome shotgun (WGS) entry which is preliminary data.</text>
</comment>
<evidence type="ECO:0000256" key="1">
    <source>
        <dbReference type="SAM" id="MobiDB-lite"/>
    </source>
</evidence>
<dbReference type="Proteomes" id="UP000179769">
    <property type="component" value="Unassembled WGS sequence"/>
</dbReference>